<dbReference type="InterPro" id="IPR001810">
    <property type="entry name" value="F-box_dom"/>
</dbReference>
<dbReference type="PANTHER" id="PTHR33207">
    <property type="entry name" value="F-BOX DOMAIN CONTAINING PROTEIN-RELATED"/>
    <property type="match status" value="1"/>
</dbReference>
<dbReference type="Proteomes" id="UP000006591">
    <property type="component" value="Chromosome 3"/>
</dbReference>
<dbReference type="HOGENOM" id="CLU_2112712_0_0_1"/>
<feature type="compositionally biased region" description="Polar residues" evidence="1">
    <location>
        <begin position="93"/>
        <end position="115"/>
    </location>
</feature>
<dbReference type="SUPFAM" id="SSF81383">
    <property type="entry name" value="F-box domain"/>
    <property type="match status" value="1"/>
</dbReference>
<protein>
    <recommendedName>
        <fullName evidence="2">F-box domain-containing protein</fullName>
    </recommendedName>
</protein>
<accession>A0A0E0GNG0</accession>
<dbReference type="EnsemblPlants" id="ONIVA03G21410.1">
    <property type="protein sequence ID" value="ONIVA03G21410.1"/>
    <property type="gene ID" value="ONIVA03G21410"/>
</dbReference>
<proteinExistence type="predicted"/>
<dbReference type="Gene3D" id="1.20.1280.50">
    <property type="match status" value="1"/>
</dbReference>
<name>A0A0E0GNG0_ORYNI</name>
<dbReference type="Gramene" id="ONIVA03G21410.1">
    <property type="protein sequence ID" value="ONIVA03G21410.1"/>
    <property type="gene ID" value="ONIVA03G21410"/>
</dbReference>
<dbReference type="InterPro" id="IPR036047">
    <property type="entry name" value="F-box-like_dom_sf"/>
</dbReference>
<keyword evidence="4" id="KW-1185">Reference proteome</keyword>
<sequence length="115" mass="12299">MELLCDDLLDSILLRLDSPVCLIRAASVCKRWRRVAAADDAAGFLRRIAPSTVQPSTATTRPDTKIPSKRISILADGRYPSSSRRCRHRSPLAMTSSAPTVRSSTAAAPSSCSGG</sequence>
<feature type="region of interest" description="Disordered" evidence="1">
    <location>
        <begin position="78"/>
        <end position="115"/>
    </location>
</feature>
<organism evidence="3">
    <name type="scientific">Oryza nivara</name>
    <name type="common">Indian wild rice</name>
    <name type="synonym">Oryza sativa f. spontanea</name>
    <dbReference type="NCBI Taxonomy" id="4536"/>
    <lineage>
        <taxon>Eukaryota</taxon>
        <taxon>Viridiplantae</taxon>
        <taxon>Streptophyta</taxon>
        <taxon>Embryophyta</taxon>
        <taxon>Tracheophyta</taxon>
        <taxon>Spermatophyta</taxon>
        <taxon>Magnoliopsida</taxon>
        <taxon>Liliopsida</taxon>
        <taxon>Poales</taxon>
        <taxon>Poaceae</taxon>
        <taxon>BOP clade</taxon>
        <taxon>Oryzoideae</taxon>
        <taxon>Oryzeae</taxon>
        <taxon>Oryzinae</taxon>
        <taxon>Oryza</taxon>
    </lineage>
</organism>
<reference evidence="3" key="2">
    <citation type="submission" date="2018-04" db="EMBL/GenBank/DDBJ databases">
        <title>OnivRS2 (Oryza nivara Reference Sequence Version 2).</title>
        <authorList>
            <person name="Zhang J."/>
            <person name="Kudrna D."/>
            <person name="Lee S."/>
            <person name="Talag J."/>
            <person name="Rajasekar S."/>
            <person name="Welchert J."/>
            <person name="Hsing Y.-I."/>
            <person name="Wing R.A."/>
        </authorList>
    </citation>
    <scope>NUCLEOTIDE SEQUENCE [LARGE SCALE GENOMIC DNA]</scope>
    <source>
        <strain evidence="3">SL10</strain>
    </source>
</reference>
<dbReference type="Pfam" id="PF12937">
    <property type="entry name" value="F-box-like"/>
    <property type="match status" value="1"/>
</dbReference>
<evidence type="ECO:0000256" key="1">
    <source>
        <dbReference type="SAM" id="MobiDB-lite"/>
    </source>
</evidence>
<feature type="domain" description="F-box" evidence="2">
    <location>
        <begin position="6"/>
        <end position="38"/>
    </location>
</feature>
<dbReference type="AlphaFoldDB" id="A0A0E0GNG0"/>
<evidence type="ECO:0000313" key="3">
    <source>
        <dbReference type="EnsemblPlants" id="ONIVA03G21410.1"/>
    </source>
</evidence>
<evidence type="ECO:0000259" key="2">
    <source>
        <dbReference type="Pfam" id="PF12937"/>
    </source>
</evidence>
<evidence type="ECO:0000313" key="4">
    <source>
        <dbReference type="Proteomes" id="UP000006591"/>
    </source>
</evidence>
<reference evidence="3" key="1">
    <citation type="submission" date="2015-04" db="UniProtKB">
        <authorList>
            <consortium name="EnsemblPlants"/>
        </authorList>
    </citation>
    <scope>IDENTIFICATION</scope>
    <source>
        <strain evidence="3">SL10</strain>
    </source>
</reference>